<evidence type="ECO:0000256" key="1">
    <source>
        <dbReference type="SAM" id="Phobius"/>
    </source>
</evidence>
<evidence type="ECO:0000313" key="3">
    <source>
        <dbReference type="Proteomes" id="UP000003327"/>
    </source>
</evidence>
<dbReference type="AlphaFoldDB" id="C9MS93"/>
<accession>C9MS93</accession>
<dbReference type="EMBL" id="ACVA01000061">
    <property type="protein sequence ID" value="EEX17634.1"/>
    <property type="molecule type" value="Genomic_DNA"/>
</dbReference>
<organism evidence="2 3">
    <name type="scientific">Prevotella veroralis F0319</name>
    <dbReference type="NCBI Taxonomy" id="649761"/>
    <lineage>
        <taxon>Bacteria</taxon>
        <taxon>Pseudomonadati</taxon>
        <taxon>Bacteroidota</taxon>
        <taxon>Bacteroidia</taxon>
        <taxon>Bacteroidales</taxon>
        <taxon>Prevotellaceae</taxon>
        <taxon>Prevotella</taxon>
    </lineage>
</organism>
<proteinExistence type="predicted"/>
<keyword evidence="1" id="KW-1133">Transmembrane helix</keyword>
<keyword evidence="1" id="KW-0472">Membrane</keyword>
<sequence>MTINKIEYKQARKYLLLITMGCVIYFFYSIIAIYYEREAIKNGPIRTYKIVSRHNGAINVTSYNIIRYLGKEYTITVSRKEINEGKLQRPIYYNKWNDTLIYDEAGDNYVRLGILSLGLLAILGLKLYIKHYHGERNEHSMNGE</sequence>
<keyword evidence="3" id="KW-1185">Reference proteome</keyword>
<evidence type="ECO:0000313" key="2">
    <source>
        <dbReference type="EMBL" id="EEX17634.1"/>
    </source>
</evidence>
<feature type="transmembrane region" description="Helical" evidence="1">
    <location>
        <begin position="109"/>
        <end position="129"/>
    </location>
</feature>
<dbReference type="STRING" id="649761.HMPREF0973_02507"/>
<dbReference type="OrthoDB" id="1071155at2"/>
<reference evidence="2 3" key="1">
    <citation type="submission" date="2009-09" db="EMBL/GenBank/DDBJ databases">
        <authorList>
            <person name="Weinstock G."/>
            <person name="Sodergren E."/>
            <person name="Clifton S."/>
            <person name="Fulton L."/>
            <person name="Fulton B."/>
            <person name="Courtney L."/>
            <person name="Fronick C."/>
            <person name="Harrison M."/>
            <person name="Strong C."/>
            <person name="Farmer C."/>
            <person name="Delahaunty K."/>
            <person name="Markovic C."/>
            <person name="Hall O."/>
            <person name="Minx P."/>
            <person name="Tomlinson C."/>
            <person name="Mitreva M."/>
            <person name="Nelson J."/>
            <person name="Hou S."/>
            <person name="Wollam A."/>
            <person name="Pepin K.H."/>
            <person name="Johnson M."/>
            <person name="Bhonagiri V."/>
            <person name="Nash W.E."/>
            <person name="Warren W."/>
            <person name="Chinwalla A."/>
            <person name="Mardis E.R."/>
            <person name="Wilson R.K."/>
        </authorList>
    </citation>
    <scope>NUCLEOTIDE SEQUENCE [LARGE SCALE GENOMIC DNA]</scope>
    <source>
        <strain evidence="2 3">F0319</strain>
    </source>
</reference>
<dbReference type="HOGENOM" id="CLU_154580_0_0_10"/>
<protein>
    <recommendedName>
        <fullName evidence="4">DUF3592 domain-containing protein</fullName>
    </recommendedName>
</protein>
<comment type="caution">
    <text evidence="2">The sequence shown here is derived from an EMBL/GenBank/DDBJ whole genome shotgun (WGS) entry which is preliminary data.</text>
</comment>
<keyword evidence="1" id="KW-0812">Transmembrane</keyword>
<evidence type="ECO:0008006" key="4">
    <source>
        <dbReference type="Google" id="ProtNLM"/>
    </source>
</evidence>
<dbReference type="RefSeq" id="WP_004384193.1">
    <property type="nucleotide sequence ID" value="NZ_GG698716.1"/>
</dbReference>
<feature type="transmembrane region" description="Helical" evidence="1">
    <location>
        <begin position="14"/>
        <end position="35"/>
    </location>
</feature>
<name>C9MS93_9BACT</name>
<dbReference type="Proteomes" id="UP000003327">
    <property type="component" value="Unassembled WGS sequence"/>
</dbReference>
<gene>
    <name evidence="2" type="ORF">HMPREF0973_02507</name>
</gene>